<evidence type="ECO:0000256" key="3">
    <source>
        <dbReference type="ARBA" id="ARBA00023002"/>
    </source>
</evidence>
<evidence type="ECO:0000313" key="6">
    <source>
        <dbReference type="EMBL" id="UWM56253.1"/>
    </source>
</evidence>
<dbReference type="GO" id="GO:0046983">
    <property type="term" value="F:protein dimerization activity"/>
    <property type="evidence" value="ECO:0007669"/>
    <property type="project" value="InterPro"/>
</dbReference>
<evidence type="ECO:0000256" key="2">
    <source>
        <dbReference type="ARBA" id="ARBA00022857"/>
    </source>
</evidence>
<dbReference type="GO" id="GO:0050661">
    <property type="term" value="F:NADP binding"/>
    <property type="evidence" value="ECO:0007669"/>
    <property type="project" value="InterPro"/>
</dbReference>
<dbReference type="SUPFAM" id="SSF51735">
    <property type="entry name" value="NAD(P)-binding Rossmann-fold domains"/>
    <property type="match status" value="1"/>
</dbReference>
<reference evidence="6" key="1">
    <citation type="submission" date="2022-09" db="EMBL/GenBank/DDBJ databases">
        <title>Diverse halophilic archaea isolated from saline environments.</title>
        <authorList>
            <person name="Cui H.-L."/>
        </authorList>
    </citation>
    <scope>NUCLEOTIDE SEQUENCE</scope>
    <source>
        <strain evidence="6">ZS-35-S2</strain>
    </source>
</reference>
<dbReference type="GO" id="GO:0009086">
    <property type="term" value="P:methionine biosynthetic process"/>
    <property type="evidence" value="ECO:0007669"/>
    <property type="project" value="TreeGrafter"/>
</dbReference>
<dbReference type="InterPro" id="IPR005676">
    <property type="entry name" value="Asp_semi-ald_DH_pep-lack"/>
</dbReference>
<evidence type="ECO:0000256" key="4">
    <source>
        <dbReference type="PIRSR" id="PIRSR000148-1"/>
    </source>
</evidence>
<keyword evidence="2" id="KW-0521">NADP</keyword>
<dbReference type="Proteomes" id="UP001057580">
    <property type="component" value="Chromosome"/>
</dbReference>
<evidence type="ECO:0000313" key="7">
    <source>
        <dbReference type="Proteomes" id="UP001057580"/>
    </source>
</evidence>
<dbReference type="RefSeq" id="WP_260643367.1">
    <property type="nucleotide sequence ID" value="NZ_CP104003.1"/>
</dbReference>
<dbReference type="CDD" id="cd02315">
    <property type="entry name" value="ScASADH_like_N"/>
    <property type="match status" value="1"/>
</dbReference>
<feature type="active site" description="Proton acceptor" evidence="4">
    <location>
        <position position="242"/>
    </location>
</feature>
<proteinExistence type="inferred from homology"/>
<keyword evidence="3 6" id="KW-0560">Oxidoreductase</keyword>
<dbReference type="GO" id="GO:0009088">
    <property type="term" value="P:threonine biosynthetic process"/>
    <property type="evidence" value="ECO:0007669"/>
    <property type="project" value="UniProtKB-ARBA"/>
</dbReference>
<accession>A0A9E7UCG9</accession>
<dbReference type="GeneID" id="74942384"/>
<dbReference type="CDD" id="cd18130">
    <property type="entry name" value="ASADH_C_arch_fung_like"/>
    <property type="match status" value="1"/>
</dbReference>
<feature type="domain" description="Semialdehyde dehydrogenase NAD-binding" evidence="5">
    <location>
        <begin position="4"/>
        <end position="131"/>
    </location>
</feature>
<dbReference type="Pfam" id="PF02774">
    <property type="entry name" value="Semialdhyde_dhC"/>
    <property type="match status" value="1"/>
</dbReference>
<dbReference type="InterPro" id="IPR051823">
    <property type="entry name" value="ASADH-related"/>
</dbReference>
<organism evidence="6 7">
    <name type="scientific">Salinirubellus salinus</name>
    <dbReference type="NCBI Taxonomy" id="1364945"/>
    <lineage>
        <taxon>Archaea</taxon>
        <taxon>Methanobacteriati</taxon>
        <taxon>Methanobacteriota</taxon>
        <taxon>Stenosarchaea group</taxon>
        <taxon>Halobacteria</taxon>
        <taxon>Halobacteriales</taxon>
        <taxon>Natronomonadaceae</taxon>
        <taxon>Salinirubellus</taxon>
    </lineage>
</organism>
<dbReference type="EMBL" id="CP104003">
    <property type="protein sequence ID" value="UWM56253.1"/>
    <property type="molecule type" value="Genomic_DNA"/>
</dbReference>
<dbReference type="InterPro" id="IPR036291">
    <property type="entry name" value="NAD(P)-bd_dom_sf"/>
</dbReference>
<dbReference type="GO" id="GO:0004073">
    <property type="term" value="F:aspartate-semialdehyde dehydrogenase activity"/>
    <property type="evidence" value="ECO:0007669"/>
    <property type="project" value="UniProtKB-EC"/>
</dbReference>
<dbReference type="Gene3D" id="3.30.360.10">
    <property type="entry name" value="Dihydrodipicolinate Reductase, domain 2"/>
    <property type="match status" value="1"/>
</dbReference>
<keyword evidence="7" id="KW-1185">Reference proteome</keyword>
<dbReference type="KEGG" id="ssai:N0B31_08140"/>
<dbReference type="InterPro" id="IPR012280">
    <property type="entry name" value="Semialdhyde_DH_dimer_dom"/>
</dbReference>
<dbReference type="EC" id="1.2.1.11" evidence="6"/>
<dbReference type="PIRSF" id="PIRSF000148">
    <property type="entry name" value="ASA_dh"/>
    <property type="match status" value="1"/>
</dbReference>
<feature type="active site" description="Acyl-thioester intermediate" evidence="4">
    <location>
        <position position="150"/>
    </location>
</feature>
<evidence type="ECO:0000259" key="5">
    <source>
        <dbReference type="SMART" id="SM00859"/>
    </source>
</evidence>
<dbReference type="AlphaFoldDB" id="A0A9E7UCG9"/>
<dbReference type="PANTHER" id="PTHR46718">
    <property type="entry name" value="ASPARTATE-SEMIALDEHYDE DEHYDROGENASE"/>
    <property type="match status" value="1"/>
</dbReference>
<dbReference type="SUPFAM" id="SSF55347">
    <property type="entry name" value="Glyceraldehyde-3-phosphate dehydrogenase-like, C-terminal domain"/>
    <property type="match status" value="1"/>
</dbReference>
<sequence>MSIRVGILGATGAVGQRLVQLLDPHPDFEIAALTASEASAGRSYRAAAKWGLDFPIPDSVAEMTVRATDADEIPDDVPLLFSSLPSSVGEAVEPGLAEAGYVVSSNSSNARMDPDVPLVIPEVNADHLDLLEVQRDERGWDGALLKNPNCSTITMVPTLAALDQFGLERVHVSTLQAVSGAGYSGVTSMEILDNAIPHIGGEEEKMEDESRKLLGGFDGAELDLHGMDVSASCNRIATLDGHLENVWADTAQDVTTESAAEAMADYPSADLPSSPAPLIHTFEDPERPQPRLDRMLGDGMAVSAGGFRETPEGVQYNCLSHNTLRGAAGASILNGELLAREGYL</sequence>
<dbReference type="SMART" id="SM00859">
    <property type="entry name" value="Semialdhyde_dh"/>
    <property type="match status" value="1"/>
</dbReference>
<dbReference type="PANTHER" id="PTHR46718:SF1">
    <property type="entry name" value="ASPARTATE-SEMIALDEHYDE DEHYDROGENASE"/>
    <property type="match status" value="1"/>
</dbReference>
<name>A0A9E7UCG9_9EURY</name>
<dbReference type="InterPro" id="IPR000534">
    <property type="entry name" value="Semialdehyde_DH_NAD-bd"/>
</dbReference>
<dbReference type="NCBIfam" id="TIGR00978">
    <property type="entry name" value="asd_EA"/>
    <property type="match status" value="1"/>
</dbReference>
<evidence type="ECO:0000256" key="1">
    <source>
        <dbReference type="ARBA" id="ARBA00010584"/>
    </source>
</evidence>
<dbReference type="Pfam" id="PF01118">
    <property type="entry name" value="Semialdhyde_dh"/>
    <property type="match status" value="1"/>
</dbReference>
<dbReference type="Gene3D" id="3.40.50.720">
    <property type="entry name" value="NAD(P)-binding Rossmann-like Domain"/>
    <property type="match status" value="1"/>
</dbReference>
<comment type="similarity">
    <text evidence="1">Belongs to the aspartate-semialdehyde dehydrogenase family.</text>
</comment>
<dbReference type="GO" id="GO:0051287">
    <property type="term" value="F:NAD binding"/>
    <property type="evidence" value="ECO:0007669"/>
    <property type="project" value="InterPro"/>
</dbReference>
<dbReference type="NCBIfam" id="NF006416">
    <property type="entry name" value="PRK08664.1"/>
    <property type="match status" value="1"/>
</dbReference>
<gene>
    <name evidence="6" type="primary">asd</name>
    <name evidence="6" type="ORF">N0B31_08140</name>
</gene>
<protein>
    <submittedName>
        <fullName evidence="6">Aspartate-semialdehyde dehydrogenase</fullName>
        <ecNumber evidence="6">1.2.1.11</ecNumber>
    </submittedName>
</protein>